<dbReference type="RefSeq" id="WP_117176027.1">
    <property type="nucleotide sequence ID" value="NZ_QFZK01000004.1"/>
</dbReference>
<evidence type="ECO:0000313" key="2">
    <source>
        <dbReference type="EMBL" id="RFO97138.1"/>
    </source>
</evidence>
<name>A0A3E1RCQ1_9BURK</name>
<sequence>MENSSAIKDPVCGMTVTEKSFHYLEQDGHRFYFCGAKCKARFSAPTQPLFGRLLRHLFSPDRKALQGVRPE</sequence>
<dbReference type="Proteomes" id="UP000260665">
    <property type="component" value="Unassembled WGS sequence"/>
</dbReference>
<gene>
    <name evidence="2" type="ORF">DIC66_08310</name>
</gene>
<proteinExistence type="predicted"/>
<dbReference type="Pfam" id="PF04945">
    <property type="entry name" value="YHS"/>
    <property type="match status" value="1"/>
</dbReference>
<dbReference type="InterPro" id="IPR011017">
    <property type="entry name" value="TRASH_dom"/>
</dbReference>
<accession>A0A3E1RCQ1</accession>
<protein>
    <recommendedName>
        <fullName evidence="1">TRASH domain-containing protein</fullName>
    </recommendedName>
</protein>
<dbReference type="SMART" id="SM00746">
    <property type="entry name" value="TRASH"/>
    <property type="match status" value="1"/>
</dbReference>
<dbReference type="OrthoDB" id="9815497at2"/>
<dbReference type="EMBL" id="QFZK01000004">
    <property type="protein sequence ID" value="RFO97138.1"/>
    <property type="molecule type" value="Genomic_DNA"/>
</dbReference>
<reference evidence="2 3" key="1">
    <citation type="submission" date="2018-05" db="EMBL/GenBank/DDBJ databases">
        <title>Rhodoferax soyangensis sp.nov., isolated from an oligotrophic freshwater lake.</title>
        <authorList>
            <person name="Park M."/>
        </authorList>
    </citation>
    <scope>NUCLEOTIDE SEQUENCE [LARGE SCALE GENOMIC DNA]</scope>
    <source>
        <strain evidence="2 3">IMCC26218</strain>
    </source>
</reference>
<comment type="caution">
    <text evidence="2">The sequence shown here is derived from an EMBL/GenBank/DDBJ whole genome shotgun (WGS) entry which is preliminary data.</text>
</comment>
<feature type="domain" description="TRASH" evidence="1">
    <location>
        <begin position="9"/>
        <end position="46"/>
    </location>
</feature>
<evidence type="ECO:0000313" key="3">
    <source>
        <dbReference type="Proteomes" id="UP000260665"/>
    </source>
</evidence>
<evidence type="ECO:0000259" key="1">
    <source>
        <dbReference type="SMART" id="SM00746"/>
    </source>
</evidence>
<dbReference type="AlphaFoldDB" id="A0A3E1RCQ1"/>
<keyword evidence="3" id="KW-1185">Reference proteome</keyword>
<dbReference type="InterPro" id="IPR007029">
    <property type="entry name" value="YHS_dom"/>
</dbReference>
<organism evidence="2 3">
    <name type="scientific">Rhodoferax lacus</name>
    <dbReference type="NCBI Taxonomy" id="2184758"/>
    <lineage>
        <taxon>Bacteria</taxon>
        <taxon>Pseudomonadati</taxon>
        <taxon>Pseudomonadota</taxon>
        <taxon>Betaproteobacteria</taxon>
        <taxon>Burkholderiales</taxon>
        <taxon>Comamonadaceae</taxon>
        <taxon>Rhodoferax</taxon>
    </lineage>
</organism>